<feature type="transmembrane region" description="Helical" evidence="4">
    <location>
        <begin position="83"/>
        <end position="102"/>
    </location>
</feature>
<reference evidence="6 7" key="1">
    <citation type="journal article" date="2019" name="Nat. Microbiol.">
        <title>Mediterranean grassland soil C-N compound turnover is dependent on rainfall and depth, and is mediated by genomically divergent microorganisms.</title>
        <authorList>
            <person name="Diamond S."/>
            <person name="Andeer P.F."/>
            <person name="Li Z."/>
            <person name="Crits-Christoph A."/>
            <person name="Burstein D."/>
            <person name="Anantharaman K."/>
            <person name="Lane K.R."/>
            <person name="Thomas B.C."/>
            <person name="Pan C."/>
            <person name="Northen T.R."/>
            <person name="Banfield J.F."/>
        </authorList>
    </citation>
    <scope>NUCLEOTIDE SEQUENCE [LARGE SCALE GENOMIC DNA]</scope>
    <source>
        <strain evidence="6">WS_10</strain>
    </source>
</reference>
<evidence type="ECO:0000313" key="6">
    <source>
        <dbReference type="EMBL" id="TMQ69491.1"/>
    </source>
</evidence>
<accession>A0A538U115</accession>
<dbReference type="Pfam" id="PF07690">
    <property type="entry name" value="MFS_1"/>
    <property type="match status" value="1"/>
</dbReference>
<keyword evidence="3 4" id="KW-0472">Membrane</keyword>
<dbReference type="Gene3D" id="1.20.1250.20">
    <property type="entry name" value="MFS general substrate transporter like domains"/>
    <property type="match status" value="1"/>
</dbReference>
<organism evidence="6 7">
    <name type="scientific">Eiseniibacteriota bacterium</name>
    <dbReference type="NCBI Taxonomy" id="2212470"/>
    <lineage>
        <taxon>Bacteria</taxon>
        <taxon>Candidatus Eiseniibacteriota</taxon>
    </lineage>
</organism>
<feature type="transmembrane region" description="Helical" evidence="4">
    <location>
        <begin position="108"/>
        <end position="127"/>
    </location>
</feature>
<evidence type="ECO:0000259" key="5">
    <source>
        <dbReference type="PROSITE" id="PS50850"/>
    </source>
</evidence>
<feature type="non-terminal residue" evidence="6">
    <location>
        <position position="194"/>
    </location>
</feature>
<keyword evidence="1 4" id="KW-0812">Transmembrane</keyword>
<dbReference type="AlphaFoldDB" id="A0A538U115"/>
<gene>
    <name evidence="6" type="ORF">E6K80_11545</name>
</gene>
<dbReference type="EMBL" id="VBPA01000292">
    <property type="protein sequence ID" value="TMQ69491.1"/>
    <property type="molecule type" value="Genomic_DNA"/>
</dbReference>
<feature type="transmembrane region" description="Helical" evidence="4">
    <location>
        <begin position="16"/>
        <end position="34"/>
    </location>
</feature>
<protein>
    <submittedName>
        <fullName evidence="6">MFS transporter</fullName>
    </submittedName>
</protein>
<dbReference type="Proteomes" id="UP000319836">
    <property type="component" value="Unassembled WGS sequence"/>
</dbReference>
<dbReference type="SUPFAM" id="SSF103473">
    <property type="entry name" value="MFS general substrate transporter"/>
    <property type="match status" value="1"/>
</dbReference>
<evidence type="ECO:0000256" key="1">
    <source>
        <dbReference type="ARBA" id="ARBA00022692"/>
    </source>
</evidence>
<evidence type="ECO:0000256" key="3">
    <source>
        <dbReference type="ARBA" id="ARBA00023136"/>
    </source>
</evidence>
<proteinExistence type="predicted"/>
<evidence type="ECO:0000256" key="4">
    <source>
        <dbReference type="SAM" id="Phobius"/>
    </source>
</evidence>
<sequence length="194" mass="20452">MPQRPLLHEDARRARMLALVCLAELLGMSLWFVATAVTPELRARWGLDAVQAAWLTTIVQLGFVIGTAVIALLNLADLWPARALFAGCAVAGSAVNLALLGAPNERTALALRFATGFFLAGVYPPAMKMIATWFRRYRGLAIGSVVGSLTIGKALPYVIHALGGARLAPVVVTSSVGALAAALLIGLFFVEGPF</sequence>
<dbReference type="InterPro" id="IPR011701">
    <property type="entry name" value="MFS"/>
</dbReference>
<dbReference type="InterPro" id="IPR036259">
    <property type="entry name" value="MFS_trans_sf"/>
</dbReference>
<dbReference type="PROSITE" id="PS50850">
    <property type="entry name" value="MFS"/>
    <property type="match status" value="1"/>
</dbReference>
<name>A0A538U115_UNCEI</name>
<dbReference type="GO" id="GO:0022857">
    <property type="term" value="F:transmembrane transporter activity"/>
    <property type="evidence" value="ECO:0007669"/>
    <property type="project" value="InterPro"/>
</dbReference>
<keyword evidence="2 4" id="KW-1133">Transmembrane helix</keyword>
<feature type="transmembrane region" description="Helical" evidence="4">
    <location>
        <begin position="139"/>
        <end position="159"/>
    </location>
</feature>
<feature type="transmembrane region" description="Helical" evidence="4">
    <location>
        <begin position="171"/>
        <end position="190"/>
    </location>
</feature>
<feature type="domain" description="Major facilitator superfamily (MFS) profile" evidence="5">
    <location>
        <begin position="15"/>
        <end position="194"/>
    </location>
</feature>
<comment type="caution">
    <text evidence="6">The sequence shown here is derived from an EMBL/GenBank/DDBJ whole genome shotgun (WGS) entry which is preliminary data.</text>
</comment>
<evidence type="ECO:0000313" key="7">
    <source>
        <dbReference type="Proteomes" id="UP000319836"/>
    </source>
</evidence>
<evidence type="ECO:0000256" key="2">
    <source>
        <dbReference type="ARBA" id="ARBA00022989"/>
    </source>
</evidence>
<feature type="transmembrane region" description="Helical" evidence="4">
    <location>
        <begin position="54"/>
        <end position="76"/>
    </location>
</feature>
<dbReference type="InterPro" id="IPR020846">
    <property type="entry name" value="MFS_dom"/>
</dbReference>